<dbReference type="SMART" id="SM00132">
    <property type="entry name" value="LIM"/>
    <property type="match status" value="3"/>
</dbReference>
<evidence type="ECO:0000256" key="10">
    <source>
        <dbReference type="ARBA" id="ARBA00023038"/>
    </source>
</evidence>
<accession>T1L478</accession>
<feature type="domain" description="LIM zinc-binding" evidence="12">
    <location>
        <begin position="42"/>
        <end position="102"/>
    </location>
</feature>
<keyword evidence="8" id="KW-0130">Cell adhesion</keyword>
<dbReference type="GO" id="GO:0001725">
    <property type="term" value="C:stress fiber"/>
    <property type="evidence" value="ECO:0007669"/>
    <property type="project" value="TreeGrafter"/>
</dbReference>
<dbReference type="PROSITE" id="PS00478">
    <property type="entry name" value="LIM_DOMAIN_1"/>
    <property type="match status" value="1"/>
</dbReference>
<evidence type="ECO:0000256" key="9">
    <source>
        <dbReference type="ARBA" id="ARBA00022949"/>
    </source>
</evidence>
<dbReference type="PANTHER" id="PTHR24207:SF2">
    <property type="entry name" value="ZYX102 PROTEIN"/>
    <property type="match status" value="1"/>
</dbReference>
<dbReference type="Pfam" id="PF00412">
    <property type="entry name" value="LIM"/>
    <property type="match status" value="3"/>
</dbReference>
<dbReference type="EnsemblMetazoa" id="tetur37g01110.1">
    <property type="protein sequence ID" value="tetur37g01110.1"/>
    <property type="gene ID" value="tetur37g01110"/>
</dbReference>
<evidence type="ECO:0000256" key="5">
    <source>
        <dbReference type="ARBA" id="ARBA00022723"/>
    </source>
</evidence>
<name>T1L478_TETUR</name>
<dbReference type="Gene3D" id="2.10.110.10">
    <property type="entry name" value="Cysteine Rich Protein"/>
    <property type="match status" value="3"/>
</dbReference>
<dbReference type="GO" id="GO:0005925">
    <property type="term" value="C:focal adhesion"/>
    <property type="evidence" value="ECO:0007669"/>
    <property type="project" value="TreeGrafter"/>
</dbReference>
<dbReference type="SUPFAM" id="SSF57716">
    <property type="entry name" value="Glucocorticoid receptor-like (DNA-binding domain)"/>
    <property type="match status" value="2"/>
</dbReference>
<comment type="subcellular location">
    <subcellularLocation>
        <location evidence="1">Cell junction</location>
    </subcellularLocation>
    <subcellularLocation>
        <location evidence="2">Cytoplasm</location>
    </subcellularLocation>
</comment>
<dbReference type="GO" id="GO:0005737">
    <property type="term" value="C:cytoplasm"/>
    <property type="evidence" value="ECO:0007669"/>
    <property type="project" value="UniProtKB-SubCell"/>
</dbReference>
<dbReference type="KEGG" id="tut:107370146"/>
<dbReference type="RefSeq" id="XP_015793615.2">
    <property type="nucleotide sequence ID" value="XM_015938129.2"/>
</dbReference>
<keyword evidence="6" id="KW-0677">Repeat</keyword>
<dbReference type="AlphaFoldDB" id="T1L478"/>
<reference evidence="14" key="1">
    <citation type="submission" date="2011-08" db="EMBL/GenBank/DDBJ databases">
        <authorList>
            <person name="Rombauts S."/>
        </authorList>
    </citation>
    <scope>NUCLEOTIDE SEQUENCE</scope>
    <source>
        <strain evidence="14">London</strain>
    </source>
</reference>
<reference evidence="13" key="2">
    <citation type="submission" date="2015-06" db="UniProtKB">
        <authorList>
            <consortium name="EnsemblMetazoa"/>
        </authorList>
    </citation>
    <scope>IDENTIFICATION</scope>
</reference>
<keyword evidence="10 11" id="KW-0440">LIM domain</keyword>
<evidence type="ECO:0000313" key="14">
    <source>
        <dbReference type="Proteomes" id="UP000015104"/>
    </source>
</evidence>
<dbReference type="OrthoDB" id="25414at2759"/>
<dbReference type="STRING" id="32264.T1L478"/>
<keyword evidence="9" id="KW-0965">Cell junction</keyword>
<feature type="domain" description="LIM zinc-binding" evidence="12">
    <location>
        <begin position="103"/>
        <end position="172"/>
    </location>
</feature>
<evidence type="ECO:0000256" key="8">
    <source>
        <dbReference type="ARBA" id="ARBA00022889"/>
    </source>
</evidence>
<keyword evidence="4" id="KW-0963">Cytoplasm</keyword>
<evidence type="ECO:0000256" key="2">
    <source>
        <dbReference type="ARBA" id="ARBA00004496"/>
    </source>
</evidence>
<keyword evidence="14" id="KW-1185">Reference proteome</keyword>
<dbReference type="InterPro" id="IPR001781">
    <property type="entry name" value="Znf_LIM"/>
</dbReference>
<dbReference type="Proteomes" id="UP000015104">
    <property type="component" value="Unassembled WGS sequence"/>
</dbReference>
<dbReference type="PROSITE" id="PS50023">
    <property type="entry name" value="LIM_DOMAIN_2"/>
    <property type="match status" value="2"/>
</dbReference>
<proteinExistence type="inferred from homology"/>
<keyword evidence="5 11" id="KW-0479">Metal-binding</keyword>
<organism evidence="13 14">
    <name type="scientific">Tetranychus urticae</name>
    <name type="common">Two-spotted spider mite</name>
    <dbReference type="NCBI Taxonomy" id="32264"/>
    <lineage>
        <taxon>Eukaryota</taxon>
        <taxon>Metazoa</taxon>
        <taxon>Ecdysozoa</taxon>
        <taxon>Arthropoda</taxon>
        <taxon>Chelicerata</taxon>
        <taxon>Arachnida</taxon>
        <taxon>Acari</taxon>
        <taxon>Acariformes</taxon>
        <taxon>Trombidiformes</taxon>
        <taxon>Prostigmata</taxon>
        <taxon>Eleutherengona</taxon>
        <taxon>Raphignathae</taxon>
        <taxon>Tetranychoidea</taxon>
        <taxon>Tetranychidae</taxon>
        <taxon>Tetranychus</taxon>
    </lineage>
</organism>
<evidence type="ECO:0000313" key="13">
    <source>
        <dbReference type="EnsemblMetazoa" id="tetur37g01110.1"/>
    </source>
</evidence>
<evidence type="ECO:0000256" key="1">
    <source>
        <dbReference type="ARBA" id="ARBA00004282"/>
    </source>
</evidence>
<dbReference type="GO" id="GO:0098609">
    <property type="term" value="P:cell-cell adhesion"/>
    <property type="evidence" value="ECO:0007669"/>
    <property type="project" value="TreeGrafter"/>
</dbReference>
<evidence type="ECO:0000256" key="4">
    <source>
        <dbReference type="ARBA" id="ARBA00022490"/>
    </source>
</evidence>
<dbReference type="HOGENOM" id="CLU_001357_11_0_1"/>
<evidence type="ECO:0000256" key="7">
    <source>
        <dbReference type="ARBA" id="ARBA00022833"/>
    </source>
</evidence>
<sequence>MDQVYHIRCFRCSICNRMLQGLPFYALDGKPYCEDDYLNTLEKCCVCNRPILDRILRATGKPYHAECFTCTVCGKGLEGIPFTVDSGNQIHCIEDFNKKFAPRCSVCDKPIIPEPNQPNTVRVVALDRNFHVSCYKCEDCGLLLSSQAEGRGCYPLDEHILCRNCNARRVRQLTASVC</sequence>
<dbReference type="GO" id="GO:0046872">
    <property type="term" value="F:metal ion binding"/>
    <property type="evidence" value="ECO:0007669"/>
    <property type="project" value="UniProtKB-KW"/>
</dbReference>
<dbReference type="OMA" id="VALNTKW"/>
<evidence type="ECO:0000256" key="11">
    <source>
        <dbReference type="PROSITE-ProRule" id="PRU00125"/>
    </source>
</evidence>
<comment type="similarity">
    <text evidence="3">Belongs to the zyxin/ajuba family.</text>
</comment>
<evidence type="ECO:0000259" key="12">
    <source>
        <dbReference type="PROSITE" id="PS50023"/>
    </source>
</evidence>
<evidence type="ECO:0000256" key="6">
    <source>
        <dbReference type="ARBA" id="ARBA00022737"/>
    </source>
</evidence>
<dbReference type="GeneID" id="107370146"/>
<keyword evidence="7 11" id="KW-0862">Zinc</keyword>
<evidence type="ECO:0000256" key="3">
    <source>
        <dbReference type="ARBA" id="ARBA00009611"/>
    </source>
</evidence>
<dbReference type="FunFam" id="2.10.110.10:FF:000027">
    <property type="entry name" value="lipoma-preferred partner isoform X1"/>
    <property type="match status" value="1"/>
</dbReference>
<dbReference type="EMBL" id="CAEY01001064">
    <property type="status" value="NOT_ANNOTATED_CDS"/>
    <property type="molecule type" value="Genomic_DNA"/>
</dbReference>
<dbReference type="PANTHER" id="PTHR24207">
    <property type="entry name" value="ZYX102 PROTEIN"/>
    <property type="match status" value="1"/>
</dbReference>
<dbReference type="FunFam" id="2.10.110.10:FF:000042">
    <property type="entry name" value="lipoma-preferred partner isoform X1"/>
    <property type="match status" value="1"/>
</dbReference>
<protein>
    <recommendedName>
        <fullName evidence="12">LIM zinc-binding domain-containing protein</fullName>
    </recommendedName>
</protein>